<keyword evidence="7" id="KW-1185">Reference proteome</keyword>
<feature type="domain" description="Malonyl-CoA:ACP transacylase (MAT)" evidence="5">
    <location>
        <begin position="5"/>
        <end position="289"/>
    </location>
</feature>
<evidence type="ECO:0000256" key="1">
    <source>
        <dbReference type="ARBA" id="ARBA00022679"/>
    </source>
</evidence>
<comment type="catalytic activity">
    <reaction evidence="3 4">
        <text>holo-[ACP] + malonyl-CoA = malonyl-[ACP] + CoA</text>
        <dbReference type="Rhea" id="RHEA:41792"/>
        <dbReference type="Rhea" id="RHEA-COMP:9623"/>
        <dbReference type="Rhea" id="RHEA-COMP:9685"/>
        <dbReference type="ChEBI" id="CHEBI:57287"/>
        <dbReference type="ChEBI" id="CHEBI:57384"/>
        <dbReference type="ChEBI" id="CHEBI:64479"/>
        <dbReference type="ChEBI" id="CHEBI:78449"/>
        <dbReference type="EC" id="2.3.1.39"/>
    </reaction>
</comment>
<dbReference type="EMBL" id="JAENHP010000042">
    <property type="protein sequence ID" value="MBM2623752.1"/>
    <property type="molecule type" value="Genomic_DNA"/>
</dbReference>
<evidence type="ECO:0000259" key="5">
    <source>
        <dbReference type="SMART" id="SM00827"/>
    </source>
</evidence>
<dbReference type="Gene3D" id="3.30.70.250">
    <property type="entry name" value="Malonyl-CoA ACP transacylase, ACP-binding"/>
    <property type="match status" value="1"/>
</dbReference>
<evidence type="ECO:0000256" key="4">
    <source>
        <dbReference type="PIRNR" id="PIRNR000446"/>
    </source>
</evidence>
<dbReference type="GO" id="GO:0004314">
    <property type="term" value="F:[acyl-carrier-protein] S-malonyltransferase activity"/>
    <property type="evidence" value="ECO:0007669"/>
    <property type="project" value="UniProtKB-EC"/>
</dbReference>
<keyword evidence="1 4" id="KW-0808">Transferase</keyword>
<dbReference type="SMART" id="SM00827">
    <property type="entry name" value="PKS_AT"/>
    <property type="match status" value="1"/>
</dbReference>
<evidence type="ECO:0000313" key="6">
    <source>
        <dbReference type="EMBL" id="MBM2623752.1"/>
    </source>
</evidence>
<protein>
    <recommendedName>
        <fullName evidence="4">Malonyl CoA-acyl carrier protein transacylase</fullName>
        <ecNumber evidence="4">2.3.1.39</ecNumber>
    </recommendedName>
</protein>
<evidence type="ECO:0000256" key="2">
    <source>
        <dbReference type="ARBA" id="ARBA00023315"/>
    </source>
</evidence>
<dbReference type="RefSeq" id="WP_203384102.1">
    <property type="nucleotide sequence ID" value="NZ_JAENHP010000042.1"/>
</dbReference>
<dbReference type="InterPro" id="IPR016035">
    <property type="entry name" value="Acyl_Trfase/lysoPLipase"/>
</dbReference>
<dbReference type="Pfam" id="PF00698">
    <property type="entry name" value="Acyl_transf_1"/>
    <property type="match status" value="1"/>
</dbReference>
<accession>A0ABS2AV44</accession>
<dbReference type="Proteomes" id="UP000632138">
    <property type="component" value="Unassembled WGS sequence"/>
</dbReference>
<dbReference type="InterPro" id="IPR016036">
    <property type="entry name" value="Malonyl_transacylase_ACP-bd"/>
</dbReference>
<dbReference type="InterPro" id="IPR004410">
    <property type="entry name" value="Malonyl_CoA-ACP_transAc_FabD"/>
</dbReference>
<dbReference type="InterPro" id="IPR014043">
    <property type="entry name" value="Acyl_transferase_dom"/>
</dbReference>
<dbReference type="SUPFAM" id="SSF52151">
    <property type="entry name" value="FabD/lysophospholipase-like"/>
    <property type="match status" value="1"/>
</dbReference>
<keyword evidence="2 4" id="KW-0012">Acyltransferase</keyword>
<dbReference type="PIRSF" id="PIRSF000446">
    <property type="entry name" value="Mct"/>
    <property type="match status" value="1"/>
</dbReference>
<gene>
    <name evidence="6" type="primary">fabD</name>
    <name evidence="6" type="ORF">JIG36_50510</name>
</gene>
<dbReference type="Gene3D" id="3.40.366.10">
    <property type="entry name" value="Malonyl-Coenzyme A Acyl Carrier Protein, domain 2"/>
    <property type="match status" value="1"/>
</dbReference>
<evidence type="ECO:0000256" key="3">
    <source>
        <dbReference type="ARBA" id="ARBA00048462"/>
    </source>
</evidence>
<sequence>MIAYVFPGQGSQSVGMGADLFDEFAEITAEADQILGCSVAELCTEDPQGRLGQTEFTQPALYVVNALSYLSRVSGAGRAPDFVAGHSLGEYSALFAAGAFTFGDGLRLVARRGELMATVRDGGMAAVLGITADAVADALSGAGLDAIDLANLNTTTQVVLAGHRDDIERAGPILKAAGARGYTILKVSGAFHSRYMRPVADAFAEALADVPMSRPRIPVIANVTARPYPSEGDVTSLLARQMTSPVRWTETVQYLLTAGVDEIEQAGPGKVLTNLVRAVRRETVPAGAR</sequence>
<dbReference type="InterPro" id="IPR001227">
    <property type="entry name" value="Ac_transferase_dom_sf"/>
</dbReference>
<dbReference type="SUPFAM" id="SSF55048">
    <property type="entry name" value="Probable ACP-binding domain of malonyl-CoA ACP transacylase"/>
    <property type="match status" value="1"/>
</dbReference>
<evidence type="ECO:0000313" key="7">
    <source>
        <dbReference type="Proteomes" id="UP000632138"/>
    </source>
</evidence>
<reference evidence="6 7" key="1">
    <citation type="submission" date="2021-01" db="EMBL/GenBank/DDBJ databases">
        <title>Actinoplanes sp. nov. LDG1-06 isolated from lichen.</title>
        <authorList>
            <person name="Saeng-In P."/>
            <person name="Phongsopitanun W."/>
            <person name="Kanchanasin P."/>
            <person name="Yuki M."/>
            <person name="Kudo T."/>
            <person name="Ohkuma M."/>
            <person name="Tanasupawat S."/>
        </authorList>
    </citation>
    <scope>NUCLEOTIDE SEQUENCE [LARGE SCALE GENOMIC DNA]</scope>
    <source>
        <strain evidence="6 7">LDG1-06</strain>
    </source>
</reference>
<dbReference type="PANTHER" id="PTHR42681:SF1">
    <property type="entry name" value="MALONYL-COA-ACYL CARRIER PROTEIN TRANSACYLASE, MITOCHONDRIAL"/>
    <property type="match status" value="1"/>
</dbReference>
<dbReference type="InterPro" id="IPR024925">
    <property type="entry name" value="Malonyl_CoA-ACP_transAc"/>
</dbReference>
<comment type="similarity">
    <text evidence="4">Belongs to the fabD family.</text>
</comment>
<comment type="caution">
    <text evidence="6">The sequence shown here is derived from an EMBL/GenBank/DDBJ whole genome shotgun (WGS) entry which is preliminary data.</text>
</comment>
<dbReference type="EC" id="2.3.1.39" evidence="4"/>
<dbReference type="InterPro" id="IPR050858">
    <property type="entry name" value="Mal-CoA-ACP_Trans/PKS_FabD"/>
</dbReference>
<organism evidence="6 7">
    <name type="scientific">Paractinoplanes ovalisporus</name>
    <dbReference type="NCBI Taxonomy" id="2810368"/>
    <lineage>
        <taxon>Bacteria</taxon>
        <taxon>Bacillati</taxon>
        <taxon>Actinomycetota</taxon>
        <taxon>Actinomycetes</taxon>
        <taxon>Micromonosporales</taxon>
        <taxon>Micromonosporaceae</taxon>
        <taxon>Paractinoplanes</taxon>
    </lineage>
</organism>
<proteinExistence type="inferred from homology"/>
<dbReference type="PANTHER" id="PTHR42681">
    <property type="entry name" value="MALONYL-COA-ACYL CARRIER PROTEIN TRANSACYLASE, MITOCHONDRIAL"/>
    <property type="match status" value="1"/>
</dbReference>
<dbReference type="NCBIfam" id="TIGR00128">
    <property type="entry name" value="fabD"/>
    <property type="match status" value="1"/>
</dbReference>
<name>A0ABS2AV44_9ACTN</name>